<dbReference type="GO" id="GO:0004145">
    <property type="term" value="F:diamine N-acetyltransferase activity"/>
    <property type="evidence" value="ECO:0007669"/>
    <property type="project" value="UniProtKB-EC"/>
</dbReference>
<dbReference type="PANTHER" id="PTHR43420:SF47">
    <property type="entry name" value="N-ACETYLTRANSFERASE DOMAIN-CONTAINING PROTEIN"/>
    <property type="match status" value="1"/>
</dbReference>
<dbReference type="PROSITE" id="PS51186">
    <property type="entry name" value="GNAT"/>
    <property type="match status" value="1"/>
</dbReference>
<accession>A0A840C4D5</accession>
<dbReference type="EMBL" id="JACIEN010000008">
    <property type="protein sequence ID" value="MBB4019703.1"/>
    <property type="molecule type" value="Genomic_DNA"/>
</dbReference>
<dbReference type="CDD" id="cd04301">
    <property type="entry name" value="NAT_SF"/>
    <property type="match status" value="1"/>
</dbReference>
<dbReference type="AlphaFoldDB" id="A0A840C4D5"/>
<organism evidence="4 5">
    <name type="scientific">Chelatococcus caeni</name>
    <dbReference type="NCBI Taxonomy" id="1348468"/>
    <lineage>
        <taxon>Bacteria</taxon>
        <taxon>Pseudomonadati</taxon>
        <taxon>Pseudomonadota</taxon>
        <taxon>Alphaproteobacteria</taxon>
        <taxon>Hyphomicrobiales</taxon>
        <taxon>Chelatococcaceae</taxon>
        <taxon>Chelatococcus</taxon>
    </lineage>
</organism>
<comment type="caution">
    <text evidence="4">The sequence shown here is derived from an EMBL/GenBank/DDBJ whole genome shotgun (WGS) entry which is preliminary data.</text>
</comment>
<evidence type="ECO:0000313" key="5">
    <source>
        <dbReference type="Proteomes" id="UP000577362"/>
    </source>
</evidence>
<dbReference type="EC" id="2.3.1.57" evidence="4"/>
<keyword evidence="1 4" id="KW-0808">Transferase</keyword>
<evidence type="ECO:0000256" key="1">
    <source>
        <dbReference type="ARBA" id="ARBA00022679"/>
    </source>
</evidence>
<keyword evidence="5" id="KW-1185">Reference proteome</keyword>
<dbReference type="InterPro" id="IPR016181">
    <property type="entry name" value="Acyl_CoA_acyltransferase"/>
</dbReference>
<proteinExistence type="predicted"/>
<gene>
    <name evidence="4" type="ORF">GGR16_004758</name>
</gene>
<dbReference type="Pfam" id="PF00583">
    <property type="entry name" value="Acetyltransf_1"/>
    <property type="match status" value="1"/>
</dbReference>
<dbReference type="RefSeq" id="WP_183318538.1">
    <property type="nucleotide sequence ID" value="NZ_JACIEN010000008.1"/>
</dbReference>
<evidence type="ECO:0000259" key="3">
    <source>
        <dbReference type="PROSITE" id="PS51186"/>
    </source>
</evidence>
<protein>
    <submittedName>
        <fullName evidence="4">Diamine N-acetyltransferase</fullName>
        <ecNumber evidence="4">2.3.1.57</ecNumber>
    </submittedName>
</protein>
<name>A0A840C4D5_9HYPH</name>
<evidence type="ECO:0000313" key="4">
    <source>
        <dbReference type="EMBL" id="MBB4019703.1"/>
    </source>
</evidence>
<dbReference type="PANTHER" id="PTHR43420">
    <property type="entry name" value="ACETYLTRANSFERASE"/>
    <property type="match status" value="1"/>
</dbReference>
<feature type="domain" description="N-acetyltransferase" evidence="3">
    <location>
        <begin position="15"/>
        <end position="157"/>
    </location>
</feature>
<dbReference type="InterPro" id="IPR000182">
    <property type="entry name" value="GNAT_dom"/>
</dbReference>
<dbReference type="InterPro" id="IPR050680">
    <property type="entry name" value="YpeA/RimI_acetyltransf"/>
</dbReference>
<dbReference type="Proteomes" id="UP000577362">
    <property type="component" value="Unassembled WGS sequence"/>
</dbReference>
<evidence type="ECO:0000256" key="2">
    <source>
        <dbReference type="ARBA" id="ARBA00023315"/>
    </source>
</evidence>
<reference evidence="4 5" key="1">
    <citation type="submission" date="2020-08" db="EMBL/GenBank/DDBJ databases">
        <title>Genomic Encyclopedia of Type Strains, Phase IV (KMG-IV): sequencing the most valuable type-strain genomes for metagenomic binning, comparative biology and taxonomic classification.</title>
        <authorList>
            <person name="Goeker M."/>
        </authorList>
    </citation>
    <scope>NUCLEOTIDE SEQUENCE [LARGE SCALE GENOMIC DNA]</scope>
    <source>
        <strain evidence="4 5">DSM 103737</strain>
    </source>
</reference>
<keyword evidence="2 4" id="KW-0012">Acyltransferase</keyword>
<sequence length="157" mass="17564">MKDIEQRAAEVRAAVTVRPPKREDYRSILSLRPHPHQAAYIASNAESLEEAEDNGACVPLIITAAGEPVGFAMYARDEDDGNYWIYRLMIDARFQGKGYGRAALGQIVEQLSRLPDCPCVVLGVHPENERARRIYESFGFRCTGAVIGGEVVMEYRF</sequence>
<dbReference type="Gene3D" id="3.40.630.30">
    <property type="match status" value="1"/>
</dbReference>
<dbReference type="SUPFAM" id="SSF55729">
    <property type="entry name" value="Acyl-CoA N-acyltransferases (Nat)"/>
    <property type="match status" value="1"/>
</dbReference>